<feature type="non-terminal residue" evidence="1">
    <location>
        <position position="125"/>
    </location>
</feature>
<dbReference type="OrthoDB" id="1729115at2759"/>
<accession>A0A835LZ15</accession>
<dbReference type="EMBL" id="JADFTS010000003">
    <property type="protein sequence ID" value="KAF9613568.1"/>
    <property type="molecule type" value="Genomic_DNA"/>
</dbReference>
<reference evidence="1 2" key="1">
    <citation type="submission" date="2020-10" db="EMBL/GenBank/DDBJ databases">
        <title>The Coptis chinensis genome and diversification of protoberbering-type alkaloids.</title>
        <authorList>
            <person name="Wang B."/>
            <person name="Shu S."/>
            <person name="Song C."/>
            <person name="Liu Y."/>
        </authorList>
    </citation>
    <scope>NUCLEOTIDE SEQUENCE [LARGE SCALE GENOMIC DNA]</scope>
    <source>
        <strain evidence="1">HL-2020</strain>
        <tissue evidence="1">Leaf</tissue>
    </source>
</reference>
<organism evidence="1 2">
    <name type="scientific">Coptis chinensis</name>
    <dbReference type="NCBI Taxonomy" id="261450"/>
    <lineage>
        <taxon>Eukaryota</taxon>
        <taxon>Viridiplantae</taxon>
        <taxon>Streptophyta</taxon>
        <taxon>Embryophyta</taxon>
        <taxon>Tracheophyta</taxon>
        <taxon>Spermatophyta</taxon>
        <taxon>Magnoliopsida</taxon>
        <taxon>Ranunculales</taxon>
        <taxon>Ranunculaceae</taxon>
        <taxon>Coptidoideae</taxon>
        <taxon>Coptis</taxon>
    </lineage>
</organism>
<keyword evidence="2" id="KW-1185">Reference proteome</keyword>
<name>A0A835LZ15_9MAGN</name>
<dbReference type="AlphaFoldDB" id="A0A835LZ15"/>
<evidence type="ECO:0000313" key="1">
    <source>
        <dbReference type="EMBL" id="KAF9613568.1"/>
    </source>
</evidence>
<proteinExistence type="predicted"/>
<comment type="caution">
    <text evidence="1">The sequence shown here is derived from an EMBL/GenBank/DDBJ whole genome shotgun (WGS) entry which is preliminary data.</text>
</comment>
<gene>
    <name evidence="1" type="ORF">IFM89_008959</name>
</gene>
<evidence type="ECO:0000313" key="2">
    <source>
        <dbReference type="Proteomes" id="UP000631114"/>
    </source>
</evidence>
<protein>
    <submittedName>
        <fullName evidence="1">Uncharacterized protein</fullName>
    </submittedName>
</protein>
<dbReference type="Proteomes" id="UP000631114">
    <property type="component" value="Unassembled WGS sequence"/>
</dbReference>
<sequence length="125" mass="14274">AEPQLDRFSIHEEFELESYLIDLYNEILQEGRELEAKEPLISANLHVVCGMLKELLFSLMSIPTSMWSLRNCSLQGPVPDLSRIPNLGYLDLKFGTHFNGSIPSNKLFDEITTMYVLLFNSVCYA</sequence>